<dbReference type="GO" id="GO:0006355">
    <property type="term" value="P:regulation of DNA-templated transcription"/>
    <property type="evidence" value="ECO:0007669"/>
    <property type="project" value="InterPro"/>
</dbReference>
<sequence length="56" mass="6630">MAYASPFSLRLLEEKKKQLEIIAKKNSRSLNKQIEFILNQYIDDYEKVNGPIDKEK</sequence>
<dbReference type="InterPro" id="IPR010985">
    <property type="entry name" value="Ribbon_hlx_hlx"/>
</dbReference>
<protein>
    <recommendedName>
        <fullName evidence="2">Arc-like DNA binding domain-containing protein</fullName>
    </recommendedName>
</protein>
<name>A0AAU8AV07_9VIRU</name>
<reference evidence="1" key="1">
    <citation type="submission" date="2024-03" db="EMBL/GenBank/DDBJ databases">
        <title>Diverse circular DNA viruses in blood, oral, and fecal samples of captive lemurs.</title>
        <authorList>
            <person name="Paietta E.N."/>
            <person name="Kraberger S."/>
            <person name="Lund M.C."/>
            <person name="Custer J.M."/>
            <person name="Vargas K.M."/>
            <person name="Ehmke E.E."/>
            <person name="Yoder A.D."/>
            <person name="Varsani A."/>
        </authorList>
    </citation>
    <scope>NUCLEOTIDE SEQUENCE</scope>
    <source>
        <strain evidence="1">Duke_21_16</strain>
    </source>
</reference>
<evidence type="ECO:0000313" key="1">
    <source>
        <dbReference type="EMBL" id="XCD03781.1"/>
    </source>
</evidence>
<evidence type="ECO:0008006" key="2">
    <source>
        <dbReference type="Google" id="ProtNLM"/>
    </source>
</evidence>
<proteinExistence type="predicted"/>
<organism evidence="1">
    <name type="scientific">Dulem virus 51</name>
    <dbReference type="NCBI Taxonomy" id="3145762"/>
    <lineage>
        <taxon>Viruses</taxon>
        <taxon>Monodnaviria</taxon>
        <taxon>Loebvirae</taxon>
        <taxon>Hofneiviricota</taxon>
        <taxon>Faserviricetes</taxon>
        <taxon>Tubulavirales</taxon>
        <taxon>Inoviridae</taxon>
        <taxon>Inovirus</taxon>
    </lineage>
</organism>
<dbReference type="Gene3D" id="1.10.1220.10">
    <property type="entry name" value="Met repressor-like"/>
    <property type="match status" value="1"/>
</dbReference>
<dbReference type="SUPFAM" id="SSF47598">
    <property type="entry name" value="Ribbon-helix-helix"/>
    <property type="match status" value="1"/>
</dbReference>
<dbReference type="EMBL" id="PP511381">
    <property type="protein sequence ID" value="XCD03781.1"/>
    <property type="molecule type" value="Genomic_DNA"/>
</dbReference>
<dbReference type="InterPro" id="IPR013321">
    <property type="entry name" value="Arc_rbn_hlx_hlx"/>
</dbReference>
<accession>A0AAU8AV07</accession>